<keyword evidence="4" id="KW-1185">Reference proteome</keyword>
<dbReference type="InterPro" id="IPR003488">
    <property type="entry name" value="DprA"/>
</dbReference>
<evidence type="ECO:0000313" key="3">
    <source>
        <dbReference type="EMBL" id="AKP66539.1"/>
    </source>
</evidence>
<protein>
    <submittedName>
        <fullName evidence="3">DNA processing protein</fullName>
    </submittedName>
</protein>
<feature type="domain" description="Smf/DprA SLOG" evidence="2">
    <location>
        <begin position="70"/>
        <end position="271"/>
    </location>
</feature>
<comment type="similarity">
    <text evidence="1">Belongs to the DprA/Smf family.</text>
</comment>
<dbReference type="GO" id="GO:0009294">
    <property type="term" value="P:DNA-mediated transformation"/>
    <property type="evidence" value="ECO:0007669"/>
    <property type="project" value="InterPro"/>
</dbReference>
<dbReference type="NCBIfam" id="TIGR00732">
    <property type="entry name" value="dprA"/>
    <property type="match status" value="1"/>
</dbReference>
<dbReference type="PATRIC" id="fig|1007676.4.peg.528"/>
<dbReference type="Proteomes" id="UP000036106">
    <property type="component" value="Chromosome"/>
</dbReference>
<evidence type="ECO:0000256" key="1">
    <source>
        <dbReference type="ARBA" id="ARBA00006525"/>
    </source>
</evidence>
<gene>
    <name evidence="3" type="ORF">ABM34_02545</name>
</gene>
<dbReference type="RefSeq" id="WP_048703017.1">
    <property type="nucleotide sequence ID" value="NZ_CP012034.1"/>
</dbReference>
<sequence length="272" mass="30168">MGKMHDFLIRCRMTQMVSNKHLLHIIKLSFSSPNIESAGLAYLHRELEPEKFNQFLLLLSKADSSNILAINYLDDYYPEQLRNIYNPPAILFYRGNKNLLLTSCLAIVGSRNATSYSHGCVQGLVPKLVDRYTIVSGLARGVDSWAHMAALNNSGKTIAVIGSSLEISYPKENQQLQNTIGQQGLLLSEYPPGSKINRWHFPQRNRIIAGLCQKVVVTEAKLRSGALITAELALDSNRDVYAIPGRIDSSPSAGCNKLIQEGAIPLINFNEI</sequence>
<dbReference type="Gene3D" id="3.40.50.450">
    <property type="match status" value="1"/>
</dbReference>
<dbReference type="PANTHER" id="PTHR43022:SF1">
    <property type="entry name" value="PROTEIN SMF"/>
    <property type="match status" value="1"/>
</dbReference>
<dbReference type="PANTHER" id="PTHR43022">
    <property type="entry name" value="PROTEIN SMF"/>
    <property type="match status" value="1"/>
</dbReference>
<dbReference type="KEGG" id="lgn:ABM34_02545"/>
<dbReference type="SUPFAM" id="SSF102405">
    <property type="entry name" value="MCP/YpsA-like"/>
    <property type="match status" value="1"/>
</dbReference>
<dbReference type="Pfam" id="PF02481">
    <property type="entry name" value="DNA_processg_A"/>
    <property type="match status" value="1"/>
</dbReference>
<dbReference type="AlphaFoldDB" id="A0A0H4QDX5"/>
<proteinExistence type="inferred from homology"/>
<dbReference type="STRING" id="1007676.ABM34_02545"/>
<dbReference type="EMBL" id="CP012034">
    <property type="protein sequence ID" value="AKP66539.1"/>
    <property type="molecule type" value="Genomic_DNA"/>
</dbReference>
<name>A0A0H4QDX5_9LACO</name>
<organism evidence="3 4">
    <name type="scientific">Companilactobacillus ginsenosidimutans</name>
    <dbReference type="NCBI Taxonomy" id="1007676"/>
    <lineage>
        <taxon>Bacteria</taxon>
        <taxon>Bacillati</taxon>
        <taxon>Bacillota</taxon>
        <taxon>Bacilli</taxon>
        <taxon>Lactobacillales</taxon>
        <taxon>Lactobacillaceae</taxon>
        <taxon>Companilactobacillus</taxon>
    </lineage>
</organism>
<dbReference type="InterPro" id="IPR057666">
    <property type="entry name" value="DrpA_SLOG"/>
</dbReference>
<reference evidence="4" key="1">
    <citation type="submission" date="2015-07" db="EMBL/GenBank/DDBJ databases">
        <title>Lactobacillus ginsenosidimutans/EMML 3141/ whole genome sequencing.</title>
        <authorList>
            <person name="Kim M.K."/>
            <person name="Im W.-T."/>
            <person name="Srinivasan S."/>
            <person name="Lee J.-J."/>
        </authorList>
    </citation>
    <scope>NUCLEOTIDE SEQUENCE [LARGE SCALE GENOMIC DNA]</scope>
    <source>
        <strain evidence="4">EMML 3041</strain>
    </source>
</reference>
<evidence type="ECO:0000313" key="4">
    <source>
        <dbReference type="Proteomes" id="UP000036106"/>
    </source>
</evidence>
<dbReference type="OrthoDB" id="9785707at2"/>
<evidence type="ECO:0000259" key="2">
    <source>
        <dbReference type="Pfam" id="PF02481"/>
    </source>
</evidence>
<accession>A0A0H4QDX5</accession>